<gene>
    <name evidence="3" type="ORF">QTG54_011114</name>
</gene>
<organism evidence="3 4">
    <name type="scientific">Skeletonema marinoi</name>
    <dbReference type="NCBI Taxonomy" id="267567"/>
    <lineage>
        <taxon>Eukaryota</taxon>
        <taxon>Sar</taxon>
        <taxon>Stramenopiles</taxon>
        <taxon>Ochrophyta</taxon>
        <taxon>Bacillariophyta</taxon>
        <taxon>Coscinodiscophyceae</taxon>
        <taxon>Thalassiosirophycidae</taxon>
        <taxon>Thalassiosirales</taxon>
        <taxon>Skeletonemataceae</taxon>
        <taxon>Skeletonema</taxon>
        <taxon>Skeletonema marinoi-dohrnii complex</taxon>
    </lineage>
</organism>
<name>A0AAD8Y3I3_9STRA</name>
<dbReference type="PANTHER" id="PTHR20974">
    <property type="entry name" value="UPF0585 PROTEIN CG18661"/>
    <property type="match status" value="1"/>
</dbReference>
<dbReference type="InterPro" id="IPR010342">
    <property type="entry name" value="DUF938"/>
</dbReference>
<evidence type="ECO:0000256" key="1">
    <source>
        <dbReference type="ARBA" id="ARBA00008308"/>
    </source>
</evidence>
<dbReference type="EMBL" id="JATAAI010000021">
    <property type="protein sequence ID" value="KAK1738445.1"/>
    <property type="molecule type" value="Genomic_DNA"/>
</dbReference>
<dbReference type="Gene3D" id="3.40.50.150">
    <property type="entry name" value="Vaccinia Virus protein VP39"/>
    <property type="match status" value="1"/>
</dbReference>
<keyword evidence="4" id="KW-1185">Reference proteome</keyword>
<dbReference type="AlphaFoldDB" id="A0AAD8Y3I3"/>
<dbReference type="SUPFAM" id="SSF53335">
    <property type="entry name" value="S-adenosyl-L-methionine-dependent methyltransferases"/>
    <property type="match status" value="1"/>
</dbReference>
<comment type="caution">
    <text evidence="3">The sequence shown here is derived from an EMBL/GenBank/DDBJ whole genome shotgun (WGS) entry which is preliminary data.</text>
</comment>
<dbReference type="PANTHER" id="PTHR20974:SF0">
    <property type="entry name" value="UPF0585 PROTEIN CG18661"/>
    <property type="match status" value="1"/>
</dbReference>
<sequence length="283" mass="30879">MAKLLSSFFIVQATTSSAAAFLPKFRRLTPLPFNRMSSSSQIAAILESPSAERNKGPIYDMVLGSKVFPTLMENNDNNKIRVLELAAGCGVHSTYFASTALADGMSIEWHPSDPDLEARLSIDARVERDNLADSIRPANGWILGKAGGTACNDGHRDKGDAGANNSGVGGIEADYSQYHNYFDLVTCINMIHIAPWEATIGLMECAGKTLRKGGMLLCYGPYKIGGTAVESNLNFDRSLKSRDSRWGVRNLEDVIEVAKKEGLTFDSYIEMPANNLSVLFRKD</sequence>
<keyword evidence="2" id="KW-0732">Signal</keyword>
<feature type="signal peptide" evidence="2">
    <location>
        <begin position="1"/>
        <end position="20"/>
    </location>
</feature>
<dbReference type="InterPro" id="IPR029063">
    <property type="entry name" value="SAM-dependent_MTases_sf"/>
</dbReference>
<dbReference type="Pfam" id="PF06080">
    <property type="entry name" value="DUF938"/>
    <property type="match status" value="2"/>
</dbReference>
<evidence type="ECO:0000313" key="4">
    <source>
        <dbReference type="Proteomes" id="UP001224775"/>
    </source>
</evidence>
<proteinExistence type="inferred from homology"/>
<evidence type="ECO:0000256" key="2">
    <source>
        <dbReference type="SAM" id="SignalP"/>
    </source>
</evidence>
<protein>
    <submittedName>
        <fullName evidence="3">DUF938 domain-containing protein</fullName>
    </submittedName>
</protein>
<dbReference type="Proteomes" id="UP001224775">
    <property type="component" value="Unassembled WGS sequence"/>
</dbReference>
<evidence type="ECO:0000313" key="3">
    <source>
        <dbReference type="EMBL" id="KAK1738445.1"/>
    </source>
</evidence>
<reference evidence="3" key="1">
    <citation type="submission" date="2023-06" db="EMBL/GenBank/DDBJ databases">
        <title>Survivors Of The Sea: Transcriptome response of Skeletonema marinoi to long-term dormancy.</title>
        <authorList>
            <person name="Pinder M.I.M."/>
            <person name="Kourtchenko O."/>
            <person name="Robertson E.K."/>
            <person name="Larsson T."/>
            <person name="Maumus F."/>
            <person name="Osuna-Cruz C.M."/>
            <person name="Vancaester E."/>
            <person name="Stenow R."/>
            <person name="Vandepoele K."/>
            <person name="Ploug H."/>
            <person name="Bruchert V."/>
            <person name="Godhe A."/>
            <person name="Topel M."/>
        </authorList>
    </citation>
    <scope>NUCLEOTIDE SEQUENCE</scope>
    <source>
        <strain evidence="3">R05AC</strain>
    </source>
</reference>
<accession>A0AAD8Y3I3</accession>
<feature type="chain" id="PRO_5042042732" evidence="2">
    <location>
        <begin position="21"/>
        <end position="283"/>
    </location>
</feature>
<comment type="similarity">
    <text evidence="1">Belongs to the UPF0585 family.</text>
</comment>